<keyword evidence="6" id="KW-0862">Zinc</keyword>
<keyword evidence="7" id="KW-0482">Metalloprotease</keyword>
<dbReference type="Pfam" id="PF05572">
    <property type="entry name" value="Peptidase_M43"/>
    <property type="match status" value="1"/>
</dbReference>
<dbReference type="InterPro" id="IPR008754">
    <property type="entry name" value="Peptidase_M43"/>
</dbReference>
<sequence length="1045" mass="110508">MNKFKKECTRVRTFVCCLCFMLATMLNTKAQEHLCGIPEPTDAEVEARELMIKALKKNKRGARLSATEPAYIPVRFHVLQRNNGADGATLTELNQALARANSKYLESGIQFYMAGSTPNYIPSDTYYDFDFTEETALTASHYVSSAINLYVVGTLTYYSSSVAGYAYYPATSAVSNRIFMRRDALLDGRTLIHELGHYFNLLHTFHNNSSSNLALRELVTRAAGANCTITGDLLCDTPADPYGLGNSNTQGCTYTGTVTDVNGQLFTPSLTNIMSYYFCGNDFTAGQHGRMADGLLLRQLPANQYVLNYASANALPSNLVATYGGQGVQVTFTDNSSDESGFQIERATAPGGPYLALAGLAPNVTSYLDNAIVTNTLYYYRVRASNSIQYSAVDTANVQQFYCQPLYGSPCSPVVIADFIMSGAGINNLNTGCGVASYSNFTNITGQVVAGQSYSFTARAVPGGVGTYFPQQLSIWIDFNKDGIFETNERVFQSSSAMAPTLTGTITIPAGAQAGSTRMRVRSAYNVAANDPCSSLTFGEAEDYTLNITSSSPTIQTTTLSATNICRGDALQVAFTHTGSFGANSTFAVELAPVGSSTYVAVPTSGTASPLTATIPAGTAAGTYKVRVVANGVASPESTQQLVVNAVPGAPTLAASTLSVCPGEAAILTASQCSGLVSWSHGPTGSSVEVSPSTATTYTATCTVGGCVSGASAAITIGIKPLVQATLSGGGTFALGDSATLTVLCTTGALPWQFTLSDNTLYANLMSPSVQVKVAPPTTTTYTLLAVQDAACGLGTGGGSAQVEVLAPSAVALQLRVFLEGPYRSNTGLMITGLNQRGLLPGQTPVNIHATPTPPGQPYGGSPWSYFGPETQSTYATTVVDWVLVSLRATTSVQSTLYRTAALLHNNGWITFVGSGPALDPQQSYYVVVEHRNHLGVLSHQAVPVQNGTLTYDFTAQDTYTATTPVSMGQKQIGSIFAMLAGDGDKSLPNQNFDINVRDHNLWFGANGIFDVYFGVDFNLDAQVSASDKAVWNTNNGRFSLIGRQ</sequence>
<dbReference type="PANTHER" id="PTHR47466:SF1">
    <property type="entry name" value="METALLOPROTEASE MEP1 (AFU_ORTHOLOGUE AFUA_1G07730)-RELATED"/>
    <property type="match status" value="1"/>
</dbReference>
<evidence type="ECO:0008006" key="14">
    <source>
        <dbReference type="Google" id="ProtNLM"/>
    </source>
</evidence>
<dbReference type="EMBL" id="JACHGF010000003">
    <property type="protein sequence ID" value="MBB5284684.1"/>
    <property type="molecule type" value="Genomic_DNA"/>
</dbReference>
<evidence type="ECO:0000256" key="6">
    <source>
        <dbReference type="ARBA" id="ARBA00022833"/>
    </source>
</evidence>
<keyword evidence="5" id="KW-0378">Hydrolase</keyword>
<comment type="similarity">
    <text evidence="1">Belongs to the peptidase M43B family.</text>
</comment>
<evidence type="ECO:0000256" key="3">
    <source>
        <dbReference type="ARBA" id="ARBA00022723"/>
    </source>
</evidence>
<protein>
    <recommendedName>
        <fullName evidence="14">Fibronectin type-III domain-containing protein</fullName>
    </recommendedName>
</protein>
<dbReference type="GO" id="GO:0046872">
    <property type="term" value="F:metal ion binding"/>
    <property type="evidence" value="ECO:0007669"/>
    <property type="project" value="UniProtKB-KW"/>
</dbReference>
<dbReference type="InterPro" id="IPR013783">
    <property type="entry name" value="Ig-like_fold"/>
</dbReference>
<gene>
    <name evidence="12" type="ORF">HNQ92_002827</name>
</gene>
<evidence type="ECO:0000256" key="9">
    <source>
        <dbReference type="SAM" id="SignalP"/>
    </source>
</evidence>
<evidence type="ECO:0000313" key="13">
    <source>
        <dbReference type="Proteomes" id="UP000557307"/>
    </source>
</evidence>
<dbReference type="SUPFAM" id="SSF49265">
    <property type="entry name" value="Fibronectin type III"/>
    <property type="match status" value="1"/>
</dbReference>
<accession>A0A840TMS1</accession>
<dbReference type="Pfam" id="PF20009">
    <property type="entry name" value="GEVED"/>
    <property type="match status" value="1"/>
</dbReference>
<dbReference type="InterPro" id="IPR045474">
    <property type="entry name" value="GEVED"/>
</dbReference>
<dbReference type="Gene3D" id="3.40.390.10">
    <property type="entry name" value="Collagenase (Catalytic Domain)"/>
    <property type="match status" value="1"/>
</dbReference>
<dbReference type="AlphaFoldDB" id="A0A840TMS1"/>
<proteinExistence type="inferred from homology"/>
<dbReference type="RefSeq" id="WP_184174598.1">
    <property type="nucleotide sequence ID" value="NZ_JACHGF010000003.1"/>
</dbReference>
<dbReference type="GO" id="GO:0006508">
    <property type="term" value="P:proteolysis"/>
    <property type="evidence" value="ECO:0007669"/>
    <property type="project" value="UniProtKB-KW"/>
</dbReference>
<evidence type="ECO:0000256" key="7">
    <source>
        <dbReference type="ARBA" id="ARBA00023049"/>
    </source>
</evidence>
<evidence type="ECO:0000256" key="8">
    <source>
        <dbReference type="ARBA" id="ARBA00023157"/>
    </source>
</evidence>
<name>A0A840TMS1_9BACT</name>
<feature type="domain" description="GEVED" evidence="11">
    <location>
        <begin position="473"/>
        <end position="547"/>
    </location>
</feature>
<dbReference type="InterPro" id="IPR036116">
    <property type="entry name" value="FN3_sf"/>
</dbReference>
<reference evidence="12 13" key="1">
    <citation type="submission" date="2020-08" db="EMBL/GenBank/DDBJ databases">
        <title>Genomic Encyclopedia of Type Strains, Phase IV (KMG-IV): sequencing the most valuable type-strain genomes for metagenomic binning, comparative biology and taxonomic classification.</title>
        <authorList>
            <person name="Goeker M."/>
        </authorList>
    </citation>
    <scope>NUCLEOTIDE SEQUENCE [LARGE SCALE GENOMIC DNA]</scope>
    <source>
        <strain evidence="12 13">DSM 105074</strain>
    </source>
</reference>
<dbReference type="GO" id="GO:0008237">
    <property type="term" value="F:metallopeptidase activity"/>
    <property type="evidence" value="ECO:0007669"/>
    <property type="project" value="UniProtKB-KW"/>
</dbReference>
<dbReference type="Gene3D" id="2.60.40.10">
    <property type="entry name" value="Immunoglobulins"/>
    <property type="match status" value="1"/>
</dbReference>
<evidence type="ECO:0000256" key="5">
    <source>
        <dbReference type="ARBA" id="ARBA00022801"/>
    </source>
</evidence>
<evidence type="ECO:0000313" key="12">
    <source>
        <dbReference type="EMBL" id="MBB5284684.1"/>
    </source>
</evidence>
<evidence type="ECO:0000256" key="1">
    <source>
        <dbReference type="ARBA" id="ARBA00008721"/>
    </source>
</evidence>
<feature type="chain" id="PRO_5033029210" description="Fibronectin type-III domain-containing protein" evidence="9">
    <location>
        <begin position="31"/>
        <end position="1045"/>
    </location>
</feature>
<evidence type="ECO:0000259" key="10">
    <source>
        <dbReference type="Pfam" id="PF05572"/>
    </source>
</evidence>
<keyword evidence="4 9" id="KW-0732">Signal</keyword>
<dbReference type="SUPFAM" id="SSF55486">
    <property type="entry name" value="Metalloproteases ('zincins'), catalytic domain"/>
    <property type="match status" value="1"/>
</dbReference>
<organism evidence="12 13">
    <name type="scientific">Rhabdobacter roseus</name>
    <dbReference type="NCBI Taxonomy" id="1655419"/>
    <lineage>
        <taxon>Bacteria</taxon>
        <taxon>Pseudomonadati</taxon>
        <taxon>Bacteroidota</taxon>
        <taxon>Cytophagia</taxon>
        <taxon>Cytophagales</taxon>
        <taxon>Cytophagaceae</taxon>
        <taxon>Rhabdobacter</taxon>
    </lineage>
</organism>
<evidence type="ECO:0000256" key="4">
    <source>
        <dbReference type="ARBA" id="ARBA00022729"/>
    </source>
</evidence>
<feature type="domain" description="Peptidase M43 pregnancy-associated plasma-A" evidence="10">
    <location>
        <begin position="147"/>
        <end position="295"/>
    </location>
</feature>
<keyword evidence="2" id="KW-0645">Protease</keyword>
<keyword evidence="8" id="KW-1015">Disulfide bond</keyword>
<dbReference type="Proteomes" id="UP000557307">
    <property type="component" value="Unassembled WGS sequence"/>
</dbReference>
<feature type="signal peptide" evidence="9">
    <location>
        <begin position="1"/>
        <end position="30"/>
    </location>
</feature>
<evidence type="ECO:0000256" key="2">
    <source>
        <dbReference type="ARBA" id="ARBA00022670"/>
    </source>
</evidence>
<evidence type="ECO:0000259" key="11">
    <source>
        <dbReference type="Pfam" id="PF20009"/>
    </source>
</evidence>
<dbReference type="PANTHER" id="PTHR47466">
    <property type="match status" value="1"/>
</dbReference>
<keyword evidence="13" id="KW-1185">Reference proteome</keyword>
<keyword evidence="3" id="KW-0479">Metal-binding</keyword>
<dbReference type="InterPro" id="IPR024079">
    <property type="entry name" value="MetalloPept_cat_dom_sf"/>
</dbReference>
<comment type="caution">
    <text evidence="12">The sequence shown here is derived from an EMBL/GenBank/DDBJ whole genome shotgun (WGS) entry which is preliminary data.</text>
</comment>